<dbReference type="SUPFAM" id="SSF53187">
    <property type="entry name" value="Zn-dependent exopeptidases"/>
    <property type="match status" value="1"/>
</dbReference>
<keyword evidence="3" id="KW-0732">Signal</keyword>
<dbReference type="EMBL" id="FOLO01000024">
    <property type="protein sequence ID" value="SFC94913.1"/>
    <property type="molecule type" value="Genomic_DNA"/>
</dbReference>
<comment type="caution">
    <text evidence="2">Lacks conserved residue(s) required for the propagation of feature annotation.</text>
</comment>
<dbReference type="OrthoDB" id="6221272at2"/>
<protein>
    <submittedName>
        <fullName evidence="5">Zinc carboxypeptidase</fullName>
    </submittedName>
</protein>
<dbReference type="Gene3D" id="2.60.40.3120">
    <property type="match status" value="1"/>
</dbReference>
<feature type="chain" id="PRO_5011698522" evidence="3">
    <location>
        <begin position="20"/>
        <end position="383"/>
    </location>
</feature>
<comment type="cofactor">
    <cofactor evidence="1">
        <name>Zn(2+)</name>
        <dbReference type="ChEBI" id="CHEBI:29105"/>
    </cofactor>
</comment>
<gene>
    <name evidence="5" type="ORF">SAMN02745724_03019</name>
</gene>
<dbReference type="CDD" id="cd06237">
    <property type="entry name" value="M14_Nna1-like"/>
    <property type="match status" value="1"/>
</dbReference>
<dbReference type="PANTHER" id="PTHR12756">
    <property type="entry name" value="CYTOSOLIC CARBOXYPEPTIDASE"/>
    <property type="match status" value="1"/>
</dbReference>
<name>A0A1I1NJK8_9GAMM</name>
<keyword evidence="5" id="KW-0121">Carboxypeptidase</keyword>
<comment type="similarity">
    <text evidence="2">Belongs to the peptidase M14 family.</text>
</comment>
<evidence type="ECO:0000256" key="1">
    <source>
        <dbReference type="ARBA" id="ARBA00001947"/>
    </source>
</evidence>
<reference evidence="5 6" key="1">
    <citation type="submission" date="2016-10" db="EMBL/GenBank/DDBJ databases">
        <authorList>
            <person name="de Groot N.N."/>
        </authorList>
    </citation>
    <scope>NUCLEOTIDE SEQUENCE [LARGE SCALE GENOMIC DNA]</scope>
    <source>
        <strain evidence="5 6">DSM 6059</strain>
    </source>
</reference>
<dbReference type="AlphaFoldDB" id="A0A1I1NJK8"/>
<proteinExistence type="inferred from homology"/>
<dbReference type="GO" id="GO:0004181">
    <property type="term" value="F:metallocarboxypeptidase activity"/>
    <property type="evidence" value="ECO:0007669"/>
    <property type="project" value="InterPro"/>
</dbReference>
<dbReference type="GO" id="GO:0006508">
    <property type="term" value="P:proteolysis"/>
    <property type="evidence" value="ECO:0007669"/>
    <property type="project" value="InterPro"/>
</dbReference>
<accession>A0A1I1NJK8</accession>
<feature type="signal peptide" evidence="3">
    <location>
        <begin position="1"/>
        <end position="19"/>
    </location>
</feature>
<dbReference type="STRING" id="1123010.SAMN02745724_03019"/>
<dbReference type="PANTHER" id="PTHR12756:SF11">
    <property type="entry name" value="CYTOSOLIC CARBOXYPEPTIDASE 1"/>
    <property type="match status" value="1"/>
</dbReference>
<evidence type="ECO:0000259" key="4">
    <source>
        <dbReference type="PROSITE" id="PS52035"/>
    </source>
</evidence>
<dbReference type="Proteomes" id="UP000198862">
    <property type="component" value="Unassembled WGS sequence"/>
</dbReference>
<evidence type="ECO:0000313" key="6">
    <source>
        <dbReference type="Proteomes" id="UP000198862"/>
    </source>
</evidence>
<evidence type="ECO:0000256" key="3">
    <source>
        <dbReference type="SAM" id="SignalP"/>
    </source>
</evidence>
<dbReference type="InterPro" id="IPR050821">
    <property type="entry name" value="Cytosolic_carboxypeptidase"/>
</dbReference>
<dbReference type="InterPro" id="IPR000834">
    <property type="entry name" value="Peptidase_M14"/>
</dbReference>
<dbReference type="GO" id="GO:0008270">
    <property type="term" value="F:zinc ion binding"/>
    <property type="evidence" value="ECO:0007669"/>
    <property type="project" value="InterPro"/>
</dbReference>
<keyword evidence="6" id="KW-1185">Reference proteome</keyword>
<dbReference type="Pfam" id="PF00246">
    <property type="entry name" value="Peptidase_M14"/>
    <property type="match status" value="1"/>
</dbReference>
<evidence type="ECO:0000313" key="5">
    <source>
        <dbReference type="EMBL" id="SFC94913.1"/>
    </source>
</evidence>
<keyword evidence="5" id="KW-0378">Hydrolase</keyword>
<evidence type="ECO:0000256" key="2">
    <source>
        <dbReference type="PROSITE-ProRule" id="PRU01379"/>
    </source>
</evidence>
<sequence>MKRILFIGLCILTSFKSLACDFSNVIFEHDFATARLGQCKQISDTRFELTIFPELTAKNKPPINNSPWYAFKVTAKSETNIKIVMKVVGGEHRYPPKVSQDGKHWQLQKYRLRNKKMSFQLNVSDKPTWISAQEILTNEQYFQWGRNLAEQENIIQTVLGHSTQKKPIYKIETQGEGKNWLVVLGRQHPPEVTGALAIFPFTETLLSNSDLALEFRKQFNVLVIPNLNPDGVQLGHWRHNANGIDLNRSWKTFDQIESKQVDDYLTALVGQKQKMRMAVDFHSTKQDIFYTMPSDYGMAQPYLVETWLNSLDKEYPDFNVIQKPGNNPGKGVFKQYFTDKFKAHAITYEMGDNTDRRFIDKLAVSAANTLMTTLISSDPVTGK</sequence>
<organism evidence="5 6">
    <name type="scientific">Pseudoalteromonas denitrificans DSM 6059</name>
    <dbReference type="NCBI Taxonomy" id="1123010"/>
    <lineage>
        <taxon>Bacteria</taxon>
        <taxon>Pseudomonadati</taxon>
        <taxon>Pseudomonadota</taxon>
        <taxon>Gammaproteobacteria</taxon>
        <taxon>Alteromonadales</taxon>
        <taxon>Pseudoalteromonadaceae</taxon>
        <taxon>Pseudoalteromonas</taxon>
    </lineage>
</organism>
<dbReference type="RefSeq" id="WP_091985795.1">
    <property type="nucleotide sequence ID" value="NZ_FOLO01000024.1"/>
</dbReference>
<keyword evidence="5" id="KW-0645">Protease</keyword>
<dbReference type="Gene3D" id="3.40.630.10">
    <property type="entry name" value="Zn peptidases"/>
    <property type="match status" value="1"/>
</dbReference>
<dbReference type="PROSITE" id="PS52035">
    <property type="entry name" value="PEPTIDASE_M14"/>
    <property type="match status" value="1"/>
</dbReference>
<feature type="domain" description="Peptidase M14" evidence="4">
    <location>
        <begin position="134"/>
        <end position="383"/>
    </location>
</feature>